<dbReference type="EMBL" id="REFZ01000002">
    <property type="protein sequence ID" value="RQH02472.1"/>
    <property type="molecule type" value="Genomic_DNA"/>
</dbReference>
<organism evidence="10 11">
    <name type="scientific">Natrarchaeobius chitinivorans</name>
    <dbReference type="NCBI Taxonomy" id="1679083"/>
    <lineage>
        <taxon>Archaea</taxon>
        <taxon>Methanobacteriati</taxon>
        <taxon>Methanobacteriota</taxon>
        <taxon>Stenosarchaea group</taxon>
        <taxon>Halobacteria</taxon>
        <taxon>Halobacteriales</taxon>
        <taxon>Natrialbaceae</taxon>
        <taxon>Natrarchaeobius</taxon>
    </lineage>
</organism>
<evidence type="ECO:0000256" key="5">
    <source>
        <dbReference type="ARBA" id="ARBA00049269"/>
    </source>
</evidence>
<dbReference type="PROSITE" id="PS00488">
    <property type="entry name" value="PAL_HISTIDASE"/>
    <property type="match status" value="1"/>
</dbReference>
<evidence type="ECO:0000256" key="1">
    <source>
        <dbReference type="ARBA" id="ARBA00005113"/>
    </source>
</evidence>
<dbReference type="FunFam" id="1.10.275.10:FF:000005">
    <property type="entry name" value="Histidine ammonia-lyase"/>
    <property type="match status" value="1"/>
</dbReference>
<evidence type="ECO:0000256" key="2">
    <source>
        <dbReference type="ARBA" id="ARBA00012994"/>
    </source>
</evidence>
<comment type="similarity">
    <text evidence="7">Belongs to the PAL/histidase family.</text>
</comment>
<comment type="subcellular location">
    <subcellularLocation>
        <location evidence="9">Cytoplasm</location>
    </subcellularLocation>
</comment>
<keyword evidence="11" id="KW-1185">Reference proteome</keyword>
<dbReference type="GO" id="GO:0019557">
    <property type="term" value="P:L-histidine catabolic process to glutamate and formate"/>
    <property type="evidence" value="ECO:0007669"/>
    <property type="project" value="UniProtKB-UniPathway"/>
</dbReference>
<dbReference type="SUPFAM" id="SSF48557">
    <property type="entry name" value="L-aspartase-like"/>
    <property type="match status" value="1"/>
</dbReference>
<name>A0A3N6N0V6_NATCH</name>
<evidence type="ECO:0000256" key="3">
    <source>
        <dbReference type="ARBA" id="ARBA00022808"/>
    </source>
</evidence>
<evidence type="ECO:0000313" key="11">
    <source>
        <dbReference type="Proteomes" id="UP000281431"/>
    </source>
</evidence>
<gene>
    <name evidence="10" type="primary">hutH</name>
    <name evidence="10" type="ORF">EA472_03990</name>
</gene>
<protein>
    <recommendedName>
        <fullName evidence="2 6">Histidine ammonia-lyase</fullName>
        <ecNumber evidence="2 6">4.3.1.3</ecNumber>
    </recommendedName>
</protein>
<keyword evidence="4 7" id="KW-0456">Lyase</keyword>
<dbReference type="Pfam" id="PF00221">
    <property type="entry name" value="Lyase_aromatic"/>
    <property type="match status" value="1"/>
</dbReference>
<dbReference type="Gene3D" id="1.20.200.10">
    <property type="entry name" value="Fumarase/aspartase (Central domain)"/>
    <property type="match status" value="1"/>
</dbReference>
<comment type="catalytic activity">
    <reaction evidence="5 8">
        <text>L-histidine = trans-urocanate + NH4(+)</text>
        <dbReference type="Rhea" id="RHEA:21232"/>
        <dbReference type="ChEBI" id="CHEBI:17771"/>
        <dbReference type="ChEBI" id="CHEBI:28938"/>
        <dbReference type="ChEBI" id="CHEBI:57595"/>
        <dbReference type="EC" id="4.3.1.3"/>
    </reaction>
</comment>
<dbReference type="AlphaFoldDB" id="A0A3N6N0V6"/>
<dbReference type="CDD" id="cd00332">
    <property type="entry name" value="PAL-HAL"/>
    <property type="match status" value="1"/>
</dbReference>
<dbReference type="InterPro" id="IPR001106">
    <property type="entry name" value="Aromatic_Lyase"/>
</dbReference>
<dbReference type="OrthoDB" id="27422at2157"/>
<dbReference type="Gene3D" id="1.10.275.10">
    <property type="entry name" value="Fumarase/aspartase (N-terminal domain)"/>
    <property type="match status" value="1"/>
</dbReference>
<evidence type="ECO:0000256" key="4">
    <source>
        <dbReference type="ARBA" id="ARBA00023239"/>
    </source>
</evidence>
<evidence type="ECO:0000256" key="9">
    <source>
        <dbReference type="RuleBase" id="RU004480"/>
    </source>
</evidence>
<dbReference type="Proteomes" id="UP000281431">
    <property type="component" value="Unassembled WGS sequence"/>
</dbReference>
<dbReference type="InterPro" id="IPR008948">
    <property type="entry name" value="L-Aspartase-like"/>
</dbReference>
<dbReference type="EC" id="4.3.1.3" evidence="2 6"/>
<dbReference type="InterPro" id="IPR022313">
    <property type="entry name" value="Phe/His_NH3-lyase_AS"/>
</dbReference>
<accession>A0A3N6N0V6</accession>
<dbReference type="InterPro" id="IPR005921">
    <property type="entry name" value="HutH"/>
</dbReference>
<evidence type="ECO:0000256" key="6">
    <source>
        <dbReference type="NCBIfam" id="TIGR01225"/>
    </source>
</evidence>
<dbReference type="NCBIfam" id="TIGR01225">
    <property type="entry name" value="hutH"/>
    <property type="match status" value="1"/>
</dbReference>
<comment type="pathway">
    <text evidence="1 8">Amino-acid degradation; L-histidine degradation into L-glutamate; N-formimidoyl-L-glutamate from L-histidine: step 1/3.</text>
</comment>
<dbReference type="UniPathway" id="UPA00379">
    <property type="reaction ID" value="UER00549"/>
</dbReference>
<proteinExistence type="inferred from homology"/>
<evidence type="ECO:0000256" key="8">
    <source>
        <dbReference type="RuleBase" id="RU004479"/>
    </source>
</evidence>
<reference evidence="10 11" key="1">
    <citation type="submission" date="2018-10" db="EMBL/GenBank/DDBJ databases">
        <title>Natrarchaeobius chitinivorans gen. nov., sp. nov., and Natrarchaeobius haloalkaliphilus sp. nov., alkaliphilic, chitin-utilizing haloarchaea from hypersaline alkaline lakes.</title>
        <authorList>
            <person name="Sorokin D.Y."/>
            <person name="Elcheninov A.G."/>
            <person name="Kostrikina N.A."/>
            <person name="Bale N.J."/>
            <person name="Sinninghe Damste J.S."/>
            <person name="Khijniak T.V."/>
            <person name="Kublanov I.V."/>
            <person name="Toshchakov S.V."/>
        </authorList>
    </citation>
    <scope>NUCLEOTIDE SEQUENCE [LARGE SCALE GENOMIC DNA]</scope>
    <source>
        <strain evidence="10 11">AArcht7</strain>
    </source>
</reference>
<dbReference type="GO" id="GO:0019556">
    <property type="term" value="P:L-histidine catabolic process to glutamate and formamide"/>
    <property type="evidence" value="ECO:0007669"/>
    <property type="project" value="UniProtKB-UniPathway"/>
</dbReference>
<sequence>MSDRDTVVCDGSSLEPEDVVAVARDDARVEVPEEARTEIRNARRRVEEIVDSGAIAYGLNTGFGELVDERIPPDDVDQLQTNLLRSHASGAGRVLTRVEVRALLLTRINALAVGYSGVREHVVDLLVELLNEGVHPIVRSRGSLGASGDLAPLAHASLVLIGEGQAVVDDERRAQPENARARVSGDEALEAVGLEPVTLTAKEGLALINGTQLSVGLASLFLVDAERALRAADAAGSLSLEVSMGTDAIAEPAIHEARPHDGQLETARNVRRLVDGSGIVASHRDCDRIQDAYSFRCIPQVHGAVRDALDHLRDAVEVELNSATDNPLLFSGDRVGDHASGTADAKVVSGGNFHGEPLALRLDYALSAVTELAAIGERRVDRLLNPNVQESHLPPFLTPESGLNSGYMIGQYTAAAMVNELRSIGRASIDTTPVSGNQEDHVSMSATSALNATRAVDRLTTVVAVELLCGAQAAEFVDDDLSHGRGTSLVYEAVRELAPPLEDDRPLHDEIDDVATMVRSGLLDERIRPVLEDST</sequence>
<dbReference type="GO" id="GO:0005737">
    <property type="term" value="C:cytoplasm"/>
    <property type="evidence" value="ECO:0007669"/>
    <property type="project" value="UniProtKB-SubCell"/>
</dbReference>
<dbReference type="PANTHER" id="PTHR10362">
    <property type="entry name" value="HISTIDINE AMMONIA-LYASE"/>
    <property type="match status" value="1"/>
</dbReference>
<dbReference type="InterPro" id="IPR024083">
    <property type="entry name" value="Fumarase/histidase_N"/>
</dbReference>
<evidence type="ECO:0000256" key="7">
    <source>
        <dbReference type="RuleBase" id="RU003954"/>
    </source>
</evidence>
<dbReference type="GO" id="GO:0004397">
    <property type="term" value="F:histidine ammonia-lyase activity"/>
    <property type="evidence" value="ECO:0007669"/>
    <property type="project" value="UniProtKB-UniRule"/>
</dbReference>
<keyword evidence="3 8" id="KW-0369">Histidine metabolism</keyword>
<dbReference type="NCBIfam" id="NF006871">
    <property type="entry name" value="PRK09367.1"/>
    <property type="match status" value="1"/>
</dbReference>
<evidence type="ECO:0000313" key="10">
    <source>
        <dbReference type="EMBL" id="RQH02472.1"/>
    </source>
</evidence>
<comment type="caution">
    <text evidence="10">The sequence shown here is derived from an EMBL/GenBank/DDBJ whole genome shotgun (WGS) entry which is preliminary data.</text>
</comment>